<name>A0A914MVD1_MELIC</name>
<dbReference type="AlphaFoldDB" id="A0A914MVD1"/>
<reference evidence="2" key="1">
    <citation type="submission" date="2022-11" db="UniProtKB">
        <authorList>
            <consortium name="WormBaseParasite"/>
        </authorList>
    </citation>
    <scope>IDENTIFICATION</scope>
</reference>
<keyword evidence="1" id="KW-1185">Reference proteome</keyword>
<accession>A0A914MVD1</accession>
<organism evidence="1 2">
    <name type="scientific">Meloidogyne incognita</name>
    <name type="common">Southern root-knot nematode worm</name>
    <name type="synonym">Oxyuris incognita</name>
    <dbReference type="NCBI Taxonomy" id="6306"/>
    <lineage>
        <taxon>Eukaryota</taxon>
        <taxon>Metazoa</taxon>
        <taxon>Ecdysozoa</taxon>
        <taxon>Nematoda</taxon>
        <taxon>Chromadorea</taxon>
        <taxon>Rhabditida</taxon>
        <taxon>Tylenchina</taxon>
        <taxon>Tylenchomorpha</taxon>
        <taxon>Tylenchoidea</taxon>
        <taxon>Meloidogynidae</taxon>
        <taxon>Meloidogyninae</taxon>
        <taxon>Meloidogyne</taxon>
        <taxon>Meloidogyne incognita group</taxon>
    </lineage>
</organism>
<dbReference type="Proteomes" id="UP000887563">
    <property type="component" value="Unplaced"/>
</dbReference>
<sequence length="159" mass="18667">MVLCSEFFDLKIYEDWINKAFASLLNAYLQSKINSKELNKNKLEDIPKCFSKNELTLPIMTKCVLKILQNKKFETKRFLKFKNRKNGEFNNNENIKTTKILQQKIEIKKQPNYILSDAKRIQGLSPVGGLARFLMTDMLKRTNRTEIKATDITIRYPLN</sequence>
<protein>
    <submittedName>
        <fullName evidence="2">Uncharacterized protein</fullName>
    </submittedName>
</protein>
<proteinExistence type="predicted"/>
<evidence type="ECO:0000313" key="1">
    <source>
        <dbReference type="Proteomes" id="UP000887563"/>
    </source>
</evidence>
<dbReference type="WBParaSite" id="Minc3s02256g29105">
    <property type="protein sequence ID" value="Minc3s02256g29105"/>
    <property type="gene ID" value="Minc3s02256g29105"/>
</dbReference>
<evidence type="ECO:0000313" key="2">
    <source>
        <dbReference type="WBParaSite" id="Minc3s02256g29105"/>
    </source>
</evidence>